<protein>
    <recommendedName>
        <fullName evidence="6">Arrestin C-terminal-like domain-containing protein</fullName>
    </recommendedName>
</protein>
<evidence type="ECO:0000256" key="1">
    <source>
        <dbReference type="SAM" id="MobiDB-lite"/>
    </source>
</evidence>
<dbReference type="PANTHER" id="PTHR11188">
    <property type="entry name" value="ARRESTIN DOMAIN CONTAINING PROTEIN"/>
    <property type="match status" value="1"/>
</dbReference>
<dbReference type="AlphaFoldDB" id="A0A177WZC0"/>
<accession>A0A177WZC0</accession>
<reference evidence="4 5" key="1">
    <citation type="submission" date="2006-10" db="EMBL/GenBank/DDBJ databases">
        <title>The Genome Sequence of Batrachochytrium dendrobatidis JEL423.</title>
        <authorList>
            <consortium name="The Broad Institute Genome Sequencing Platform"/>
            <person name="Birren B."/>
            <person name="Lander E."/>
            <person name="Galagan J."/>
            <person name="Cuomo C."/>
            <person name="Devon K."/>
            <person name="Jaffe D."/>
            <person name="Butler J."/>
            <person name="Alvarez P."/>
            <person name="Gnerre S."/>
            <person name="Grabherr M."/>
            <person name="Kleber M."/>
            <person name="Mauceli E."/>
            <person name="Brockman W."/>
            <person name="Young S."/>
            <person name="LaButti K."/>
            <person name="Sykes S."/>
            <person name="DeCaprio D."/>
            <person name="Crawford M."/>
            <person name="Koehrsen M."/>
            <person name="Engels R."/>
            <person name="Montgomery P."/>
            <person name="Pearson M."/>
            <person name="Howarth C."/>
            <person name="Larson L."/>
            <person name="White J."/>
            <person name="O'Leary S."/>
            <person name="Kodira C."/>
            <person name="Zeng Q."/>
            <person name="Yandava C."/>
            <person name="Alvarado L."/>
            <person name="Longcore J."/>
            <person name="James T."/>
        </authorList>
    </citation>
    <scope>NUCLEOTIDE SEQUENCE [LARGE SCALE GENOMIC DNA]</scope>
    <source>
        <strain evidence="4 5">JEL423</strain>
    </source>
</reference>
<feature type="region of interest" description="Disordered" evidence="1">
    <location>
        <begin position="506"/>
        <end position="533"/>
    </location>
</feature>
<evidence type="ECO:0000313" key="5">
    <source>
        <dbReference type="Proteomes" id="UP000077115"/>
    </source>
</evidence>
<feature type="domain" description="Arrestin C-terminal-like" evidence="3">
    <location>
        <begin position="288"/>
        <end position="418"/>
    </location>
</feature>
<evidence type="ECO:0000259" key="2">
    <source>
        <dbReference type="Pfam" id="PF00339"/>
    </source>
</evidence>
<dbReference type="PANTHER" id="PTHR11188:SF17">
    <property type="entry name" value="FI21816P1"/>
    <property type="match status" value="1"/>
</dbReference>
<feature type="compositionally biased region" description="Polar residues" evidence="1">
    <location>
        <begin position="519"/>
        <end position="533"/>
    </location>
</feature>
<dbReference type="GO" id="GO:0005886">
    <property type="term" value="C:plasma membrane"/>
    <property type="evidence" value="ECO:0007669"/>
    <property type="project" value="TreeGrafter"/>
</dbReference>
<dbReference type="InterPro" id="IPR011022">
    <property type="entry name" value="Arrestin_C-like"/>
</dbReference>
<evidence type="ECO:0000259" key="3">
    <source>
        <dbReference type="Pfam" id="PF02752"/>
    </source>
</evidence>
<sequence>MQVCPIIVEPQNDSVQAVISTRAMASTGLADTVYNTESVATSFNSNHSMSSHSLVLPLTELQLGEAALSQSLPSQSTQISHQMLNTSGNNLHEETQPDRSLFRLHGRSRSSSAAKNVVTAFELQLDQNKTTFLPGQRIDGHVGLSISSECSVKLLRVRFSGLISTYTNKRKNRKPNTDDQQSIVFLFREIFNHLGSGQPGHPPVILEAGDHTFPFSFRVPPTSLPASFVGPYGEIRYEVAAIFLHSYLPKQMVTVPITIPSTLDVNTSELQEPKTIELTCGAGRLWWKSGHIDICASLPRHGFTSEDTASLKIEIVNHSANALIIQDIALKQQVMYKAFAEVRGPRTERIHKINFSERIGATTRKITRLVQFPIPASSVISPDISTPVLQVTHSIGFKVQSCAPWSQTCKVYLPIVIAGFPFTLFDDNLLRRSVDTLPIYDGSRGTVEPRTPGMASMYEDIDDENIEISISDVSLVQNIIAQSNSPRGLVPQLYLEQSSNLRTAHSMDSGSFDSYEGRPSSNIIPHTITRQDA</sequence>
<dbReference type="InterPro" id="IPR014752">
    <property type="entry name" value="Arrestin-like_C"/>
</dbReference>
<proteinExistence type="predicted"/>
<dbReference type="EMBL" id="DS022313">
    <property type="protein sequence ID" value="OAJ44760.1"/>
    <property type="molecule type" value="Genomic_DNA"/>
</dbReference>
<dbReference type="InterPro" id="IPR011021">
    <property type="entry name" value="Arrestin-like_N"/>
</dbReference>
<dbReference type="GO" id="GO:0031625">
    <property type="term" value="F:ubiquitin protein ligase binding"/>
    <property type="evidence" value="ECO:0007669"/>
    <property type="project" value="TreeGrafter"/>
</dbReference>
<dbReference type="InterPro" id="IPR014756">
    <property type="entry name" value="Ig_E-set"/>
</dbReference>
<dbReference type="Proteomes" id="UP000077115">
    <property type="component" value="Unassembled WGS sequence"/>
</dbReference>
<dbReference type="Gene3D" id="2.60.40.640">
    <property type="match status" value="2"/>
</dbReference>
<dbReference type="Pfam" id="PF02752">
    <property type="entry name" value="Arrestin_C"/>
    <property type="match status" value="1"/>
</dbReference>
<dbReference type="SUPFAM" id="SSF81296">
    <property type="entry name" value="E set domains"/>
    <property type="match status" value="1"/>
</dbReference>
<dbReference type="eggNOG" id="KOG3780">
    <property type="taxonomic scope" value="Eukaryota"/>
</dbReference>
<dbReference type="GO" id="GO:0030674">
    <property type="term" value="F:protein-macromolecule adaptor activity"/>
    <property type="evidence" value="ECO:0007669"/>
    <property type="project" value="TreeGrafter"/>
</dbReference>
<dbReference type="InterPro" id="IPR050357">
    <property type="entry name" value="Arrestin_domain-protein"/>
</dbReference>
<feature type="domain" description="Arrestin-like N-terminal" evidence="2">
    <location>
        <begin position="121"/>
        <end position="266"/>
    </location>
</feature>
<dbReference type="Pfam" id="PF00339">
    <property type="entry name" value="Arrestin_N"/>
    <property type="match status" value="1"/>
</dbReference>
<gene>
    <name evidence="4" type="ORF">BDEG_27955</name>
</gene>
<organism evidence="4 5">
    <name type="scientific">Batrachochytrium dendrobatidis (strain JEL423)</name>
    <dbReference type="NCBI Taxonomy" id="403673"/>
    <lineage>
        <taxon>Eukaryota</taxon>
        <taxon>Fungi</taxon>
        <taxon>Fungi incertae sedis</taxon>
        <taxon>Chytridiomycota</taxon>
        <taxon>Chytridiomycota incertae sedis</taxon>
        <taxon>Chytridiomycetes</taxon>
        <taxon>Rhizophydiales</taxon>
        <taxon>Rhizophydiales incertae sedis</taxon>
        <taxon>Batrachochytrium</taxon>
    </lineage>
</organism>
<reference evidence="4 5" key="2">
    <citation type="submission" date="2016-05" db="EMBL/GenBank/DDBJ databases">
        <title>Lineage-specific infection strategies underlie the spectrum of fungal disease in amphibians.</title>
        <authorList>
            <person name="Cuomo C.A."/>
            <person name="Farrer R.A."/>
            <person name="James T."/>
            <person name="Longcore J."/>
            <person name="Birren B."/>
        </authorList>
    </citation>
    <scope>NUCLEOTIDE SEQUENCE [LARGE SCALE GENOMIC DNA]</scope>
    <source>
        <strain evidence="4 5">JEL423</strain>
    </source>
</reference>
<evidence type="ECO:0008006" key="6">
    <source>
        <dbReference type="Google" id="ProtNLM"/>
    </source>
</evidence>
<dbReference type="STRING" id="403673.A0A177WZC0"/>
<dbReference type="GO" id="GO:0070086">
    <property type="term" value="P:ubiquitin-dependent endocytosis"/>
    <property type="evidence" value="ECO:0007669"/>
    <property type="project" value="TreeGrafter"/>
</dbReference>
<evidence type="ECO:0000313" key="4">
    <source>
        <dbReference type="EMBL" id="OAJ44760.1"/>
    </source>
</evidence>
<dbReference type="GO" id="GO:0005829">
    <property type="term" value="C:cytosol"/>
    <property type="evidence" value="ECO:0007669"/>
    <property type="project" value="TreeGrafter"/>
</dbReference>
<dbReference type="VEuPathDB" id="FungiDB:BDEG_27955"/>
<dbReference type="OrthoDB" id="2333384at2759"/>
<name>A0A177WZC0_BATDL</name>